<organism evidence="2 3">
    <name type="scientific">Exocentrus adspersus</name>
    <dbReference type="NCBI Taxonomy" id="1586481"/>
    <lineage>
        <taxon>Eukaryota</taxon>
        <taxon>Metazoa</taxon>
        <taxon>Ecdysozoa</taxon>
        <taxon>Arthropoda</taxon>
        <taxon>Hexapoda</taxon>
        <taxon>Insecta</taxon>
        <taxon>Pterygota</taxon>
        <taxon>Neoptera</taxon>
        <taxon>Endopterygota</taxon>
        <taxon>Coleoptera</taxon>
        <taxon>Polyphaga</taxon>
        <taxon>Cucujiformia</taxon>
        <taxon>Chrysomeloidea</taxon>
        <taxon>Cerambycidae</taxon>
        <taxon>Lamiinae</taxon>
        <taxon>Acanthocinini</taxon>
        <taxon>Exocentrus</taxon>
    </lineage>
</organism>
<comment type="caution">
    <text evidence="2">The sequence shown here is derived from an EMBL/GenBank/DDBJ whole genome shotgun (WGS) entry which is preliminary data.</text>
</comment>
<name>A0AAV8VER2_9CUCU</name>
<protein>
    <submittedName>
        <fullName evidence="2">Uncharacterized protein</fullName>
    </submittedName>
</protein>
<dbReference type="Proteomes" id="UP001159042">
    <property type="component" value="Unassembled WGS sequence"/>
</dbReference>
<evidence type="ECO:0000313" key="2">
    <source>
        <dbReference type="EMBL" id="KAJ8912699.1"/>
    </source>
</evidence>
<accession>A0AAV8VER2</accession>
<dbReference type="EMBL" id="JANEYG010000114">
    <property type="protein sequence ID" value="KAJ8912699.1"/>
    <property type="molecule type" value="Genomic_DNA"/>
</dbReference>
<feature type="region of interest" description="Disordered" evidence="1">
    <location>
        <begin position="48"/>
        <end position="77"/>
    </location>
</feature>
<proteinExistence type="predicted"/>
<reference evidence="2 3" key="1">
    <citation type="journal article" date="2023" name="Insect Mol. Biol.">
        <title>Genome sequencing provides insights into the evolution of gene families encoding plant cell wall-degrading enzymes in longhorned beetles.</title>
        <authorList>
            <person name="Shin N.R."/>
            <person name="Okamura Y."/>
            <person name="Kirsch R."/>
            <person name="Pauchet Y."/>
        </authorList>
    </citation>
    <scope>NUCLEOTIDE SEQUENCE [LARGE SCALE GENOMIC DNA]</scope>
    <source>
        <strain evidence="2">EAD_L_NR</strain>
    </source>
</reference>
<feature type="compositionally biased region" description="Polar residues" evidence="1">
    <location>
        <begin position="48"/>
        <end position="59"/>
    </location>
</feature>
<dbReference type="AlphaFoldDB" id="A0AAV8VER2"/>
<sequence length="211" mass="23752">MYFLSEAARRELQEVSENLNINAVIEEALSEEVNMYTALHAVQTLEQASLPGPSTSNSLKRPAVDQKDNGADSDDDDLINPCGRLAAVLPKTRGKNLSLVRKSVRRRAALPTDSVCSSFSSSTTPRSSNEGWMEKIEQELQRREEFNRDMEGKMSSITEKIRGLGDHISRIQGEKKSVRAHREALGEQIRLLDPQELFLDKRERAATERKK</sequence>
<keyword evidence="3" id="KW-1185">Reference proteome</keyword>
<evidence type="ECO:0000313" key="3">
    <source>
        <dbReference type="Proteomes" id="UP001159042"/>
    </source>
</evidence>
<gene>
    <name evidence="2" type="ORF">NQ315_012253</name>
</gene>
<evidence type="ECO:0000256" key="1">
    <source>
        <dbReference type="SAM" id="MobiDB-lite"/>
    </source>
</evidence>